<organism evidence="1 2">
    <name type="scientific">Chryseobacterium mucoviscidosis</name>
    <dbReference type="NCBI Taxonomy" id="1945581"/>
    <lineage>
        <taxon>Bacteria</taxon>
        <taxon>Pseudomonadati</taxon>
        <taxon>Bacteroidota</taxon>
        <taxon>Flavobacteriia</taxon>
        <taxon>Flavobacteriales</taxon>
        <taxon>Weeksellaceae</taxon>
        <taxon>Chryseobacterium group</taxon>
        <taxon>Chryseobacterium</taxon>
    </lineage>
</organism>
<sequence length="366" mass="43929">MKQTLGKIINNQIIELNEKHSFFFCDLRGSEIILNTDCLQIVGCIIGDLSLCIEQEKSDILLDINLNLDSDKEIVINEKYSGKSRISIHRPIKNEELTSLFKKVFDVKNYHKGYDNELLLKYISQNKDFEIIPLLATCFLYAGKSWEVKTQIIRYLYEEGKFRNLQYPYRQEVLKRTYMLLFDKEYMCRDFAAQLVSQLHPKPEELQLNDRNYILSIQEKYLFEGLSMLDKRYFKEIDEDILLKGLESTDCETVINVIKIMDNIDISRFWNRLIMYIQNKEYERISSDYLYALYKILSVFRYSDYYEEDISFYQLLLNFKDEFIQEDALYLSYDAGFQDLDFIKSFIEENRNKKFVKRFLEFVEKI</sequence>
<reference evidence="2" key="1">
    <citation type="submission" date="2017-02" db="EMBL/GenBank/DDBJ databases">
        <authorList>
            <person name="Tetz G."/>
            <person name="Tetz V."/>
        </authorList>
    </citation>
    <scope>NUCLEOTIDE SEQUENCE [LARGE SCALE GENOMIC DNA]</scope>
    <source>
        <strain evidence="2">VT16-26</strain>
    </source>
</reference>
<dbReference type="AlphaFoldDB" id="A0A202BY13"/>
<dbReference type="Proteomes" id="UP000196355">
    <property type="component" value="Unassembled WGS sequence"/>
</dbReference>
<dbReference type="SUPFAM" id="SSF48371">
    <property type="entry name" value="ARM repeat"/>
    <property type="match status" value="1"/>
</dbReference>
<dbReference type="EMBL" id="MVAG01000122">
    <property type="protein sequence ID" value="OVE56255.1"/>
    <property type="molecule type" value="Genomic_DNA"/>
</dbReference>
<evidence type="ECO:0000313" key="1">
    <source>
        <dbReference type="EMBL" id="OVE56255.1"/>
    </source>
</evidence>
<evidence type="ECO:0000313" key="2">
    <source>
        <dbReference type="Proteomes" id="UP000196355"/>
    </source>
</evidence>
<gene>
    <name evidence="1" type="ORF">B0E34_11960</name>
</gene>
<protein>
    <submittedName>
        <fullName evidence="1">Uncharacterized protein</fullName>
    </submittedName>
</protein>
<comment type="caution">
    <text evidence="1">The sequence shown here is derived from an EMBL/GenBank/DDBJ whole genome shotgun (WGS) entry which is preliminary data.</text>
</comment>
<accession>A0A202BY13</accession>
<proteinExistence type="predicted"/>
<dbReference type="RefSeq" id="WP_087709713.1">
    <property type="nucleotide sequence ID" value="NZ_MVAG01000122.1"/>
</dbReference>
<dbReference type="InterPro" id="IPR016024">
    <property type="entry name" value="ARM-type_fold"/>
</dbReference>
<keyword evidence="2" id="KW-1185">Reference proteome</keyword>
<name>A0A202BY13_9FLAO</name>